<accession>D8TT00</accession>
<dbReference type="Proteomes" id="UP000001058">
    <property type="component" value="Unassembled WGS sequence"/>
</dbReference>
<evidence type="ECO:0000259" key="2">
    <source>
        <dbReference type="SMART" id="SM00246"/>
    </source>
</evidence>
<dbReference type="InterPro" id="IPR003124">
    <property type="entry name" value="WH2_dom"/>
</dbReference>
<dbReference type="EMBL" id="GL378335">
    <property type="protein sequence ID" value="EFJ49468.1"/>
    <property type="molecule type" value="Genomic_DNA"/>
</dbReference>
<dbReference type="RefSeq" id="XP_002949449.1">
    <property type="nucleotide sequence ID" value="XM_002949403.1"/>
</dbReference>
<dbReference type="SMART" id="SM00246">
    <property type="entry name" value="WH2"/>
    <property type="match status" value="3"/>
</dbReference>
<feature type="domain" description="WH2" evidence="2">
    <location>
        <begin position="43"/>
        <end position="60"/>
    </location>
</feature>
<reference evidence="3 4" key="1">
    <citation type="journal article" date="2010" name="Science">
        <title>Genomic analysis of organismal complexity in the multicellular green alga Volvox carteri.</title>
        <authorList>
            <person name="Prochnik S.E."/>
            <person name="Umen J."/>
            <person name="Nedelcu A.M."/>
            <person name="Hallmann A."/>
            <person name="Miller S.M."/>
            <person name="Nishii I."/>
            <person name="Ferris P."/>
            <person name="Kuo A."/>
            <person name="Mitros T."/>
            <person name="Fritz-Laylin L.K."/>
            <person name="Hellsten U."/>
            <person name="Chapman J."/>
            <person name="Simakov O."/>
            <person name="Rensing S.A."/>
            <person name="Terry A."/>
            <person name="Pangilinan J."/>
            <person name="Kapitonov V."/>
            <person name="Jurka J."/>
            <person name="Salamov A."/>
            <person name="Shapiro H."/>
            <person name="Schmutz J."/>
            <person name="Grimwood J."/>
            <person name="Lindquist E."/>
            <person name="Lucas S."/>
            <person name="Grigoriev I.V."/>
            <person name="Schmitt R."/>
            <person name="Kirk D."/>
            <person name="Rokhsar D.S."/>
        </authorList>
    </citation>
    <scope>NUCLEOTIDE SEQUENCE [LARGE SCALE GENOMIC DNA]</scope>
    <source>
        <strain evidence="4">f. Nagariensis / Eve</strain>
    </source>
</reference>
<feature type="domain" description="WH2" evidence="2">
    <location>
        <begin position="131"/>
        <end position="148"/>
    </location>
</feature>
<keyword evidence="4" id="KW-1185">Reference proteome</keyword>
<evidence type="ECO:0000256" key="1">
    <source>
        <dbReference type="SAM" id="MobiDB-lite"/>
    </source>
</evidence>
<dbReference type="KEGG" id="vcn:VOLCADRAFT_104335"/>
<name>D8TT00_VOLCA</name>
<proteinExistence type="predicted"/>
<feature type="region of interest" description="Disordered" evidence="1">
    <location>
        <begin position="145"/>
        <end position="169"/>
    </location>
</feature>
<dbReference type="AlphaFoldDB" id="D8TT00"/>
<organism evidence="4">
    <name type="scientific">Volvox carteri f. nagariensis</name>
    <dbReference type="NCBI Taxonomy" id="3068"/>
    <lineage>
        <taxon>Eukaryota</taxon>
        <taxon>Viridiplantae</taxon>
        <taxon>Chlorophyta</taxon>
        <taxon>core chlorophytes</taxon>
        <taxon>Chlorophyceae</taxon>
        <taxon>CS clade</taxon>
        <taxon>Chlamydomonadales</taxon>
        <taxon>Volvocaceae</taxon>
        <taxon>Volvox</taxon>
    </lineage>
</organism>
<dbReference type="OrthoDB" id="523761at2759"/>
<feature type="domain" description="WH2" evidence="2">
    <location>
        <begin position="169"/>
        <end position="188"/>
    </location>
</feature>
<dbReference type="GeneID" id="9618720"/>
<dbReference type="GO" id="GO:0003779">
    <property type="term" value="F:actin binding"/>
    <property type="evidence" value="ECO:0007669"/>
    <property type="project" value="InterPro"/>
</dbReference>
<protein>
    <recommendedName>
        <fullName evidence="2">WH2 domain-containing protein</fullName>
    </recommendedName>
</protein>
<dbReference type="InParanoid" id="D8TT00"/>
<evidence type="ECO:0000313" key="3">
    <source>
        <dbReference type="EMBL" id="EFJ49468.1"/>
    </source>
</evidence>
<sequence length="211" mass="23521">MSLDNVLYELRHEGADKKLKHVEDVADRSQPAIEPGTHVHNWDKDSFLKEIETGVALKHVKESQDRSSPRVEGIQVHPNDRPSFLAEVKAVGGHHALISELKAGGVALQHVESPADRSAPAVQGAQVGKWDKDAFLHEIESPHTLKHVENAADRSGPRVEPDLQIKSNKHDDLLNEIKSTSPTQLRHLRAFCREVCSRQIHLVQGPFNRAK</sequence>
<gene>
    <name evidence="3" type="ORF">VOLCADRAFT_104335</name>
</gene>
<evidence type="ECO:0000313" key="4">
    <source>
        <dbReference type="Proteomes" id="UP000001058"/>
    </source>
</evidence>